<feature type="chain" id="PRO_5032784090" evidence="1">
    <location>
        <begin position="31"/>
        <end position="508"/>
    </location>
</feature>
<dbReference type="InterPro" id="IPR029058">
    <property type="entry name" value="AB_hydrolase_fold"/>
</dbReference>
<dbReference type="GO" id="GO:0004185">
    <property type="term" value="F:serine-type carboxypeptidase activity"/>
    <property type="evidence" value="ECO:0007669"/>
    <property type="project" value="InterPro"/>
</dbReference>
<dbReference type="SUPFAM" id="SSF53474">
    <property type="entry name" value="alpha/beta-Hydrolases"/>
    <property type="match status" value="1"/>
</dbReference>
<dbReference type="InterPro" id="IPR001563">
    <property type="entry name" value="Peptidase_S10"/>
</dbReference>
<proteinExistence type="predicted"/>
<dbReference type="RefSeq" id="WP_167302525.1">
    <property type="nucleotide sequence ID" value="NZ_JAASQR010000001.1"/>
</dbReference>
<keyword evidence="3" id="KW-1185">Reference proteome</keyword>
<keyword evidence="1" id="KW-0732">Signal</keyword>
<feature type="signal peptide" evidence="1">
    <location>
        <begin position="1"/>
        <end position="30"/>
    </location>
</feature>
<name>A0A846M1W2_9SPHN</name>
<protein>
    <submittedName>
        <fullName evidence="2">Carboxypeptidase C (Cathepsin A)</fullName>
    </submittedName>
</protein>
<keyword evidence="2" id="KW-0121">Carboxypeptidase</keyword>
<dbReference type="GO" id="GO:0006508">
    <property type="term" value="P:proteolysis"/>
    <property type="evidence" value="ECO:0007669"/>
    <property type="project" value="InterPro"/>
</dbReference>
<dbReference type="Proteomes" id="UP000576821">
    <property type="component" value="Unassembled WGS sequence"/>
</dbReference>
<dbReference type="AlphaFoldDB" id="A0A846M1W2"/>
<dbReference type="EMBL" id="JAASQR010000001">
    <property type="protein sequence ID" value="NIJ15922.1"/>
    <property type="molecule type" value="Genomic_DNA"/>
</dbReference>
<dbReference type="Pfam" id="PF00450">
    <property type="entry name" value="Peptidase_S10"/>
    <property type="match status" value="1"/>
</dbReference>
<organism evidence="2 3">
    <name type="scientific">Sphingobium vermicomposti</name>
    <dbReference type="NCBI Taxonomy" id="529005"/>
    <lineage>
        <taxon>Bacteria</taxon>
        <taxon>Pseudomonadati</taxon>
        <taxon>Pseudomonadota</taxon>
        <taxon>Alphaproteobacteria</taxon>
        <taxon>Sphingomonadales</taxon>
        <taxon>Sphingomonadaceae</taxon>
        <taxon>Sphingobium</taxon>
    </lineage>
</organism>
<sequence length="508" mass="54567">MTLFGTIGAHVWRGAAALLLMIAILAPAHAEGAADKGGVATPYPVVTHHASKFGGRKIFYTATIGEMPLFDDKRQPAGRIVSISYVATNAGRDRPVLFVFNGGPGSSSVWLHMGLVGPRRAAFTNDIQPETAAPFALADNPDSLLDVADVVLFDPPGTGFSRADGAERKRYFSLKGDADLTVAFIQDWLRRNKRWNAPKYLMGESYGSIRAAAVARALAGTEAGRMEAVTLNGVILLGQVLDFMNGGSGDDRAPLTGLSTMAATAAYHKRTTYSVQDAYAAATRFARDDYVQALFEGDRLSPERRRAIATRLSDLTGLGVDFILEHNLRVTPLMFMSELLRGEGKQIGFYDGRYVLPLAANGGDSVSDDPAMAQYVPGYVAALNDYLSSELKAPNTERYIPIDFDINSKWDWGQGSGVGPSGNYADALATAMRRNPALRLFVAAGLYDLATPPGAAEYVLAHSGIPAEATSLHHYESGHMPYMGPSRALIARDLRAFIRASSGTARQP</sequence>
<accession>A0A846M1W2</accession>
<dbReference type="Gene3D" id="3.40.50.1820">
    <property type="entry name" value="alpha/beta hydrolase"/>
    <property type="match status" value="1"/>
</dbReference>
<gene>
    <name evidence="2" type="ORF">FHS54_000871</name>
</gene>
<keyword evidence="2" id="KW-0645">Protease</keyword>
<evidence type="ECO:0000256" key="1">
    <source>
        <dbReference type="SAM" id="SignalP"/>
    </source>
</evidence>
<reference evidence="2 3" key="1">
    <citation type="submission" date="2020-03" db="EMBL/GenBank/DDBJ databases">
        <title>Genomic Encyclopedia of Type Strains, Phase IV (KMG-IV): sequencing the most valuable type-strain genomes for metagenomic binning, comparative biology and taxonomic classification.</title>
        <authorList>
            <person name="Goeker M."/>
        </authorList>
    </citation>
    <scope>NUCLEOTIDE SEQUENCE [LARGE SCALE GENOMIC DNA]</scope>
    <source>
        <strain evidence="2 3">DSM 21299</strain>
    </source>
</reference>
<evidence type="ECO:0000313" key="2">
    <source>
        <dbReference type="EMBL" id="NIJ15922.1"/>
    </source>
</evidence>
<evidence type="ECO:0000313" key="3">
    <source>
        <dbReference type="Proteomes" id="UP000576821"/>
    </source>
</evidence>
<keyword evidence="2" id="KW-0378">Hydrolase</keyword>
<comment type="caution">
    <text evidence="2">The sequence shown here is derived from an EMBL/GenBank/DDBJ whole genome shotgun (WGS) entry which is preliminary data.</text>
</comment>